<dbReference type="InParanoid" id="A0A672K5K9"/>
<dbReference type="Ensembl" id="ENSSGRT00000004928.1">
    <property type="protein sequence ID" value="ENSSGRP00000004546.1"/>
    <property type="gene ID" value="ENSSGRG00000002838.1"/>
</dbReference>
<keyword evidence="7" id="KW-1185">Reference proteome</keyword>
<dbReference type="Proteomes" id="UP000472262">
    <property type="component" value="Unassembled WGS sequence"/>
</dbReference>
<organism evidence="6 7">
    <name type="scientific">Sinocyclocheilus grahami</name>
    <name type="common">Dianchi golden-line fish</name>
    <name type="synonym">Barbus grahami</name>
    <dbReference type="NCBI Taxonomy" id="75366"/>
    <lineage>
        <taxon>Eukaryota</taxon>
        <taxon>Metazoa</taxon>
        <taxon>Chordata</taxon>
        <taxon>Craniata</taxon>
        <taxon>Vertebrata</taxon>
        <taxon>Euteleostomi</taxon>
        <taxon>Actinopterygii</taxon>
        <taxon>Neopterygii</taxon>
        <taxon>Teleostei</taxon>
        <taxon>Ostariophysi</taxon>
        <taxon>Cypriniformes</taxon>
        <taxon>Cyprinidae</taxon>
        <taxon>Cyprininae</taxon>
        <taxon>Sinocyclocheilus</taxon>
    </lineage>
</organism>
<evidence type="ECO:0000256" key="3">
    <source>
        <dbReference type="ARBA" id="ARBA00022786"/>
    </source>
</evidence>
<evidence type="ECO:0000256" key="4">
    <source>
        <dbReference type="SAM" id="MobiDB-lite"/>
    </source>
</evidence>
<dbReference type="InterPro" id="IPR036047">
    <property type="entry name" value="F-box-like_dom_sf"/>
</dbReference>
<feature type="compositionally biased region" description="Basic and acidic residues" evidence="4">
    <location>
        <begin position="691"/>
        <end position="705"/>
    </location>
</feature>
<sequence length="972" mass="105881">MEVGSLPVELWRLILAYLPLPDLGRCCLVCRAWRELILSLDSTRWRQLCLGCRECRHPNWPRRPHLPPVSWREALHQHALASRTWTQNGSDLHSSACLHLFRRRKDRRVWHAGTIAGGGYETLRGALAAAGPYDKVVLHAGVYEEQVEVSLKVPVEIVGLGKLGDVSLLVSFDQQCPTARLCNLVFMPAWFSPVVYKTSSGHVQLDNCNFEGCQLHIRGPGTCQARFCSFAQGSSAHFLGVTISLMDSCEFSGGDSASVTVEGAPVSERNWAFKHLVALAKTFTMMTSNGSTEISNQGGKDSVGAGSHVNTPLEGVNTMEDWNKQEVDWEANWAKQKGGGSLLPSQDGTVIEENGMETSSESSEEDDEQDGEKGTGLKLSYDQHGLAHLSKADTPDSSAFPALLSLSAELQRDAEARDLAALVQGCLLRRCLLRDGKGGVHLCNHGQARLEANVFRGLNYAVRCIQNAKMVMLRNEVCECKASGVFLRLSAQGLIAENNIHSNGEAGLDIRKGANPIILCNRIHSGLRSGIVVLGNGRGSIRSNQIYGNKEAGVYILFNGNPVVSGNHIFQGLAAGIAVNENGRGLITENVIRQNQWGGADIRRGGDPVLRNNFICYGYSDGVVVGERGRGLIEGNHIYGNRGCGVWVMSSSLPQLIGNHITHNRIYGLAVFCRKDTESAVSREGYRSLQERERGVGVGERDRGGPENFNEEGELMAWESDIDSEDERFSSRRPITVALVENNCISHNGAVGVYVKSNEPLNVVANMVNSNRGDGVSVIQSAQLTRLVGNCVLCNGWTGVAVDRDCRVELRGNGVYGNNCHGVCFRGDGLIVENDVVGNNAVGIRVMDNADVKVLRNRVQVLRGYGISVKERVRGVVQENLVYQSHSASTKTPIRTNKQNLECVVLNNSLLTPRSQALWTLDNPPPRPHNSNPSSVTPSTLPTHLAITMTNRITTSVESGCHNNSSIFCSIL</sequence>
<dbReference type="FunFam" id="1.20.1280.50:FF:000009">
    <property type="entry name" value="F-box only protein 10"/>
    <property type="match status" value="1"/>
</dbReference>
<feature type="region of interest" description="Disordered" evidence="4">
    <location>
        <begin position="691"/>
        <end position="710"/>
    </location>
</feature>
<dbReference type="Pfam" id="PF05048">
    <property type="entry name" value="NosD"/>
    <property type="match status" value="1"/>
</dbReference>
<dbReference type="InterPro" id="IPR001810">
    <property type="entry name" value="F-box_dom"/>
</dbReference>
<gene>
    <name evidence="6" type="primary">fbxo10</name>
</gene>
<accession>A0A672K5K9</accession>
<dbReference type="Pfam" id="PF13229">
    <property type="entry name" value="Beta_helix"/>
    <property type="match status" value="2"/>
</dbReference>
<dbReference type="GeneID" id="107551581"/>
<dbReference type="OMA" id="CTIEEIH"/>
<dbReference type="InterPro" id="IPR022441">
    <property type="entry name" value="Para_beta_helix_rpt-2"/>
</dbReference>
<dbReference type="SMART" id="SM00256">
    <property type="entry name" value="FBOX"/>
    <property type="match status" value="1"/>
</dbReference>
<feature type="domain" description="F-box" evidence="5">
    <location>
        <begin position="1"/>
        <end position="48"/>
    </location>
</feature>
<keyword evidence="2" id="KW-0677">Repeat</keyword>
<dbReference type="InterPro" id="IPR051550">
    <property type="entry name" value="SCF-Subunits/Alg-Epimerases"/>
</dbReference>
<evidence type="ECO:0000313" key="7">
    <source>
        <dbReference type="Proteomes" id="UP000472262"/>
    </source>
</evidence>
<keyword evidence="3" id="KW-0833">Ubl conjugation pathway</keyword>
<dbReference type="PANTHER" id="PTHR22990:SF15">
    <property type="entry name" value="F-BOX ONLY PROTEIN 10"/>
    <property type="match status" value="1"/>
</dbReference>
<dbReference type="KEGG" id="sgh:107551581"/>
<dbReference type="PANTHER" id="PTHR22990">
    <property type="entry name" value="F-BOX ONLY PROTEIN"/>
    <property type="match status" value="1"/>
</dbReference>
<dbReference type="AlphaFoldDB" id="A0A672K5K9"/>
<comment type="pathway">
    <text evidence="1">Protein modification; protein ubiquitination.</text>
</comment>
<dbReference type="InterPro" id="IPR012334">
    <property type="entry name" value="Pectin_lyas_fold"/>
</dbReference>
<feature type="region of interest" description="Disordered" evidence="4">
    <location>
        <begin position="291"/>
        <end position="314"/>
    </location>
</feature>
<dbReference type="GO" id="GO:0042981">
    <property type="term" value="P:regulation of apoptotic process"/>
    <property type="evidence" value="ECO:0007669"/>
    <property type="project" value="TreeGrafter"/>
</dbReference>
<evidence type="ECO:0000313" key="6">
    <source>
        <dbReference type="Ensembl" id="ENSSGRP00000004546.1"/>
    </source>
</evidence>
<dbReference type="Gene3D" id="1.20.1280.50">
    <property type="match status" value="1"/>
</dbReference>
<dbReference type="CDD" id="cd22090">
    <property type="entry name" value="F-box_FBXO10"/>
    <property type="match status" value="1"/>
</dbReference>
<dbReference type="SUPFAM" id="SSF81383">
    <property type="entry name" value="F-box domain"/>
    <property type="match status" value="1"/>
</dbReference>
<dbReference type="FunFam" id="2.160.20.10:FF:000015">
    <property type="entry name" value="F-box only protein 10"/>
    <property type="match status" value="1"/>
</dbReference>
<name>A0A672K5K9_SINGR</name>
<feature type="region of interest" description="Disordered" evidence="4">
    <location>
        <begin position="354"/>
        <end position="378"/>
    </location>
</feature>
<dbReference type="Gene3D" id="2.160.20.10">
    <property type="entry name" value="Single-stranded right-handed beta-helix, Pectin lyase-like"/>
    <property type="match status" value="3"/>
</dbReference>
<protein>
    <submittedName>
        <fullName evidence="6">F-box protein 10</fullName>
    </submittedName>
</protein>
<evidence type="ECO:0000259" key="5">
    <source>
        <dbReference type="PROSITE" id="PS50181"/>
    </source>
</evidence>
<dbReference type="SUPFAM" id="SSF51126">
    <property type="entry name" value="Pectin lyase-like"/>
    <property type="match status" value="4"/>
</dbReference>
<dbReference type="SMART" id="SM00710">
    <property type="entry name" value="PbH1"/>
    <property type="match status" value="13"/>
</dbReference>
<dbReference type="NCBIfam" id="TIGR03804">
    <property type="entry name" value="para_beta_helix"/>
    <property type="match status" value="1"/>
</dbReference>
<dbReference type="InterPro" id="IPR006626">
    <property type="entry name" value="PbH1"/>
</dbReference>
<dbReference type="FunFam" id="2.160.20.10:FF:000061">
    <property type="entry name" value="F-box protein 10"/>
    <property type="match status" value="1"/>
</dbReference>
<proteinExistence type="predicted"/>
<dbReference type="PROSITE" id="PS50181">
    <property type="entry name" value="FBOX"/>
    <property type="match status" value="1"/>
</dbReference>
<dbReference type="GO" id="GO:0006511">
    <property type="term" value="P:ubiquitin-dependent protein catabolic process"/>
    <property type="evidence" value="ECO:0007669"/>
    <property type="project" value="TreeGrafter"/>
</dbReference>
<evidence type="ECO:0000256" key="2">
    <source>
        <dbReference type="ARBA" id="ARBA00022737"/>
    </source>
</evidence>
<dbReference type="InterPro" id="IPR011050">
    <property type="entry name" value="Pectin_lyase_fold/virulence"/>
</dbReference>
<dbReference type="Pfam" id="PF12937">
    <property type="entry name" value="F-box-like"/>
    <property type="match status" value="1"/>
</dbReference>
<feature type="region of interest" description="Disordered" evidence="4">
    <location>
        <begin position="921"/>
        <end position="941"/>
    </location>
</feature>
<dbReference type="InterPro" id="IPR039448">
    <property type="entry name" value="Beta_helix"/>
</dbReference>
<reference evidence="6" key="2">
    <citation type="submission" date="2025-09" db="UniProtKB">
        <authorList>
            <consortium name="Ensembl"/>
        </authorList>
    </citation>
    <scope>IDENTIFICATION</scope>
</reference>
<evidence type="ECO:0000256" key="1">
    <source>
        <dbReference type="ARBA" id="ARBA00004906"/>
    </source>
</evidence>
<dbReference type="InterPro" id="IPR007742">
    <property type="entry name" value="NosD_dom"/>
</dbReference>
<reference evidence="6" key="1">
    <citation type="submission" date="2025-08" db="UniProtKB">
        <authorList>
            <consortium name="Ensembl"/>
        </authorList>
    </citation>
    <scope>IDENTIFICATION</scope>
</reference>
<dbReference type="OrthoDB" id="427974at2759"/>